<dbReference type="Gene3D" id="3.30.200.20">
    <property type="entry name" value="Phosphorylase Kinase, domain 1"/>
    <property type="match status" value="1"/>
</dbReference>
<keyword evidence="5" id="KW-0418">Kinase</keyword>
<keyword evidence="2 8" id="KW-0723">Serine/threonine-protein kinase</keyword>
<dbReference type="InterPro" id="IPR050108">
    <property type="entry name" value="CDK"/>
</dbReference>
<dbReference type="InterPro" id="IPR011009">
    <property type="entry name" value="Kinase-like_dom_sf"/>
</dbReference>
<evidence type="ECO:0000256" key="3">
    <source>
        <dbReference type="ARBA" id="ARBA00022679"/>
    </source>
</evidence>
<feature type="compositionally biased region" description="Basic and acidic residues" evidence="9">
    <location>
        <begin position="363"/>
        <end position="387"/>
    </location>
</feature>
<comment type="caution">
    <text evidence="11">The sequence shown here is derived from an EMBL/GenBank/DDBJ whole genome shotgun (WGS) entry which is preliminary data.</text>
</comment>
<dbReference type="Pfam" id="PF00069">
    <property type="entry name" value="Pkinase"/>
    <property type="match status" value="1"/>
</dbReference>
<dbReference type="Gene3D" id="1.10.510.10">
    <property type="entry name" value="Transferase(Phosphotransferase) domain 1"/>
    <property type="match status" value="1"/>
</dbReference>
<keyword evidence="3" id="KW-0808">Transferase</keyword>
<dbReference type="PROSITE" id="PS00108">
    <property type="entry name" value="PROTEIN_KINASE_ST"/>
    <property type="match status" value="1"/>
</dbReference>
<dbReference type="SUPFAM" id="SSF56112">
    <property type="entry name" value="Protein kinase-like (PK-like)"/>
    <property type="match status" value="1"/>
</dbReference>
<keyword evidence="6 7" id="KW-0067">ATP-binding</keyword>
<evidence type="ECO:0000256" key="7">
    <source>
        <dbReference type="PROSITE-ProRule" id="PRU10141"/>
    </source>
</evidence>
<keyword evidence="12" id="KW-1185">Reference proteome</keyword>
<dbReference type="Proteomes" id="UP001470230">
    <property type="component" value="Unassembled WGS sequence"/>
</dbReference>
<evidence type="ECO:0000313" key="12">
    <source>
        <dbReference type="Proteomes" id="UP001470230"/>
    </source>
</evidence>
<evidence type="ECO:0000256" key="5">
    <source>
        <dbReference type="ARBA" id="ARBA00022777"/>
    </source>
</evidence>
<evidence type="ECO:0000256" key="1">
    <source>
        <dbReference type="ARBA" id="ARBA00006485"/>
    </source>
</evidence>
<evidence type="ECO:0000313" key="11">
    <source>
        <dbReference type="EMBL" id="KAK8861055.1"/>
    </source>
</evidence>
<dbReference type="PANTHER" id="PTHR24056:SF546">
    <property type="entry name" value="CYCLIN-DEPENDENT KINASE 12"/>
    <property type="match status" value="1"/>
</dbReference>
<dbReference type="EMBL" id="JAPFFF010000018">
    <property type="protein sequence ID" value="KAK8861055.1"/>
    <property type="molecule type" value="Genomic_DNA"/>
</dbReference>
<dbReference type="PROSITE" id="PS50011">
    <property type="entry name" value="PROTEIN_KINASE_DOM"/>
    <property type="match status" value="1"/>
</dbReference>
<feature type="region of interest" description="Disordered" evidence="9">
    <location>
        <begin position="354"/>
        <end position="397"/>
    </location>
</feature>
<protein>
    <recommendedName>
        <fullName evidence="10">Protein kinase domain-containing protein</fullName>
    </recommendedName>
</protein>
<dbReference type="PROSITE" id="PS00107">
    <property type="entry name" value="PROTEIN_KINASE_ATP"/>
    <property type="match status" value="1"/>
</dbReference>
<evidence type="ECO:0000256" key="2">
    <source>
        <dbReference type="ARBA" id="ARBA00022527"/>
    </source>
</evidence>
<comment type="similarity">
    <text evidence="1">Belongs to the protein kinase superfamily. CMGC Ser/Thr protein kinase family. CDC2/CDKX subfamily.</text>
</comment>
<keyword evidence="4 7" id="KW-0547">Nucleotide-binding</keyword>
<gene>
    <name evidence="11" type="ORF">M9Y10_012747</name>
</gene>
<dbReference type="PANTHER" id="PTHR24056">
    <property type="entry name" value="CELL DIVISION PROTEIN KINASE"/>
    <property type="match status" value="1"/>
</dbReference>
<name>A0ABR2ID96_9EUKA</name>
<sequence length="397" mass="46103">MENNEESNQYNSDSSINDQGLNNIYDQEINQDDDFVIRLPQITDRFVTIKEIGKGRYGTVQKCKDKVTGEIVAVKKIIKHENKSINFQQTTIREVKLLRELKHPNIIDLKFVVETEDSEKTFYLVEEYCEYDLCALLHKKSLDINHLKSIMKQFLIVLQYCAGQNVIHRDLKPANMFITKNGFLKLGDFGFARKIKNKGRYTNTIITQWYRPPEIIILNSQPDFDYKYKTEVDIWSAGCILYEMVTGKPLFKAKLDSDISQLDAIYSICGPLPGILFEKYKNIAKGDLFEMCKKENRYNLKDYLESKFKDTEFISLIPLLLQMLNLNPEKRISAEDALNDPFFREIGSSYEPLSLPEIDEEEIHQKEASESKKKKSASIDRIDEVRPPKKLPSPPKI</sequence>
<dbReference type="InterPro" id="IPR008271">
    <property type="entry name" value="Ser/Thr_kinase_AS"/>
</dbReference>
<proteinExistence type="inferred from homology"/>
<evidence type="ECO:0000256" key="9">
    <source>
        <dbReference type="SAM" id="MobiDB-lite"/>
    </source>
</evidence>
<accession>A0ABR2ID96</accession>
<dbReference type="InterPro" id="IPR017441">
    <property type="entry name" value="Protein_kinase_ATP_BS"/>
</dbReference>
<dbReference type="SMART" id="SM00220">
    <property type="entry name" value="S_TKc"/>
    <property type="match status" value="1"/>
</dbReference>
<organism evidence="11 12">
    <name type="scientific">Tritrichomonas musculus</name>
    <dbReference type="NCBI Taxonomy" id="1915356"/>
    <lineage>
        <taxon>Eukaryota</taxon>
        <taxon>Metamonada</taxon>
        <taxon>Parabasalia</taxon>
        <taxon>Tritrichomonadida</taxon>
        <taxon>Tritrichomonadidae</taxon>
        <taxon>Tritrichomonas</taxon>
    </lineage>
</organism>
<reference evidence="11 12" key="1">
    <citation type="submission" date="2024-04" db="EMBL/GenBank/DDBJ databases">
        <title>Tritrichomonas musculus Genome.</title>
        <authorList>
            <person name="Alves-Ferreira E."/>
            <person name="Grigg M."/>
            <person name="Lorenzi H."/>
            <person name="Galac M."/>
        </authorList>
    </citation>
    <scope>NUCLEOTIDE SEQUENCE [LARGE SCALE GENOMIC DNA]</scope>
    <source>
        <strain evidence="11 12">EAF2021</strain>
    </source>
</reference>
<evidence type="ECO:0000259" key="10">
    <source>
        <dbReference type="PROSITE" id="PS50011"/>
    </source>
</evidence>
<evidence type="ECO:0000256" key="8">
    <source>
        <dbReference type="RuleBase" id="RU000304"/>
    </source>
</evidence>
<evidence type="ECO:0000256" key="6">
    <source>
        <dbReference type="ARBA" id="ARBA00022840"/>
    </source>
</evidence>
<feature type="binding site" evidence="7">
    <location>
        <position position="76"/>
    </location>
    <ligand>
        <name>ATP</name>
        <dbReference type="ChEBI" id="CHEBI:30616"/>
    </ligand>
</feature>
<evidence type="ECO:0000256" key="4">
    <source>
        <dbReference type="ARBA" id="ARBA00022741"/>
    </source>
</evidence>
<feature type="domain" description="Protein kinase" evidence="10">
    <location>
        <begin position="46"/>
        <end position="343"/>
    </location>
</feature>
<dbReference type="InterPro" id="IPR000719">
    <property type="entry name" value="Prot_kinase_dom"/>
</dbReference>